<feature type="transmembrane region" description="Helical" evidence="1">
    <location>
        <begin position="457"/>
        <end position="479"/>
    </location>
</feature>
<evidence type="ECO:0000256" key="1">
    <source>
        <dbReference type="SAM" id="Phobius"/>
    </source>
</evidence>
<protein>
    <recommendedName>
        <fullName evidence="2">EGF-like domain-containing protein</fullName>
    </recommendedName>
</protein>
<dbReference type="EnsemblMetazoa" id="BGLB027555-RA">
    <property type="protein sequence ID" value="BGLB027555-PA"/>
    <property type="gene ID" value="BGLB027555"/>
</dbReference>
<feature type="domain" description="EGF-like" evidence="2">
    <location>
        <begin position="376"/>
        <end position="411"/>
    </location>
</feature>
<dbReference type="PANTHER" id="PTHR26391:SF18">
    <property type="entry name" value="PROTEIN KINASE RECEPTOR TIE-1, PUTATIVE-RELATED"/>
    <property type="match status" value="1"/>
</dbReference>
<reference evidence="3" key="1">
    <citation type="submission" date="2020-05" db="UniProtKB">
        <authorList>
            <consortium name="EnsemblMetazoa"/>
        </authorList>
    </citation>
    <scope>IDENTIFICATION</scope>
    <source>
        <strain evidence="3">BB02</strain>
    </source>
</reference>
<dbReference type="InterPro" id="IPR000742">
    <property type="entry name" value="EGF"/>
</dbReference>
<dbReference type="AlphaFoldDB" id="A0A2C9L6A3"/>
<keyword evidence="1" id="KW-0812">Transmembrane</keyword>
<gene>
    <name evidence="3" type="primary">106056332</name>
</gene>
<accession>A0A2C9L6A3</accession>
<evidence type="ECO:0000313" key="3">
    <source>
        <dbReference type="EnsemblMetazoa" id="BGLB027555-PA"/>
    </source>
</evidence>
<dbReference type="Gene3D" id="2.170.300.10">
    <property type="entry name" value="Tie2 ligand-binding domain superfamily"/>
    <property type="match status" value="1"/>
</dbReference>
<feature type="domain" description="EGF-like" evidence="2">
    <location>
        <begin position="413"/>
        <end position="443"/>
    </location>
</feature>
<dbReference type="PANTHER" id="PTHR26391">
    <property type="entry name" value="INACTIVE TYROSINE-PROTEIN KINASE 7"/>
    <property type="match status" value="1"/>
</dbReference>
<keyword evidence="1" id="KW-1133">Transmembrane helix</keyword>
<keyword evidence="1" id="KW-0472">Membrane</keyword>
<dbReference type="SMART" id="SM00181">
    <property type="entry name" value="EGF"/>
    <property type="match status" value="4"/>
</dbReference>
<organism evidence="3 4">
    <name type="scientific">Biomphalaria glabrata</name>
    <name type="common">Bloodfluke planorb</name>
    <name type="synonym">Freshwater snail</name>
    <dbReference type="NCBI Taxonomy" id="6526"/>
    <lineage>
        <taxon>Eukaryota</taxon>
        <taxon>Metazoa</taxon>
        <taxon>Spiralia</taxon>
        <taxon>Lophotrochozoa</taxon>
        <taxon>Mollusca</taxon>
        <taxon>Gastropoda</taxon>
        <taxon>Heterobranchia</taxon>
        <taxon>Euthyneura</taxon>
        <taxon>Panpulmonata</taxon>
        <taxon>Hygrophila</taxon>
        <taxon>Lymnaeoidea</taxon>
        <taxon>Planorbidae</taxon>
        <taxon>Biomphalaria</taxon>
    </lineage>
</organism>
<dbReference type="VEuPathDB" id="VectorBase:BGLAX_029784"/>
<name>A0A2C9L6A3_BIOGL</name>
<dbReference type="Proteomes" id="UP000076420">
    <property type="component" value="Unassembled WGS sequence"/>
</dbReference>
<sequence length="493" mass="55204">MLFPFSDIAQACEDGWFGTECQYKCRCQQACSPEGECPDKCEIGWFSYKCQYSIAEYRALTEDADLTSILTDNDDTTCINIGTDTIQVKLKDVYYNHWIRLFTLKPELIHNLKISLLNENRVSVTKSKERYLLQDNFVDIYIPVENEYITIIILEGEAIRRLCSLWFIIGQNVAIKQNAYYSNSDIDERNTNLSQYPQATDGLRECSTSDTRIAGTTWELVMNPSFLMKTYYFYVNDTIGDFRNNTIKTFDNFGTLSVFVVFIGTSSGRLYGFIDISTKPTGALTFSLTSWSTNKSLTLLLCEVEAFTVCREGTWGLHCRNKCNKSCPDFCRFDDGLCSNGCLGYSDPPKCTQECVAGTWGLNCIKRCSNQCFNSTCDKITGVCDLVCIGYSNPPQCTIACTAGSYGSNCSLKCSDQCLKQTCDAITGHCIHCREGFQGLFCEQVIKISDGFSEQTIIAIAVSLASAALIALVIFLIALKATGKLCFERKENM</sequence>
<feature type="domain" description="EGF-like" evidence="2">
    <location>
        <begin position="330"/>
        <end position="365"/>
    </location>
</feature>
<proteinExistence type="predicted"/>
<dbReference type="KEGG" id="bgt:106056332"/>
<dbReference type="VEuPathDB" id="VectorBase:BGLB027555"/>
<dbReference type="STRING" id="6526.A0A2C9L6A3"/>
<feature type="domain" description="EGF-like" evidence="2">
    <location>
        <begin position="20"/>
        <end position="51"/>
    </location>
</feature>
<evidence type="ECO:0000313" key="4">
    <source>
        <dbReference type="Proteomes" id="UP000076420"/>
    </source>
</evidence>
<evidence type="ECO:0000259" key="2">
    <source>
        <dbReference type="SMART" id="SM00181"/>
    </source>
</evidence>